<dbReference type="Gene3D" id="3.30.70.2970">
    <property type="entry name" value="Protein of unknown function (DUF541), domain 2"/>
    <property type="match status" value="1"/>
</dbReference>
<dbReference type="AlphaFoldDB" id="A0A6G4XCC1"/>
<feature type="region of interest" description="Disordered" evidence="1">
    <location>
        <begin position="37"/>
        <end position="57"/>
    </location>
</feature>
<dbReference type="RefSeq" id="WP_165330398.1">
    <property type="nucleotide sequence ID" value="NZ_JAAKZW010000006.1"/>
</dbReference>
<dbReference type="InterPro" id="IPR052022">
    <property type="entry name" value="26kDa_periplasmic_antigen"/>
</dbReference>
<proteinExistence type="predicted"/>
<dbReference type="EMBL" id="JAAKZW010000006">
    <property type="protein sequence ID" value="NGO74883.1"/>
    <property type="molecule type" value="Genomic_DNA"/>
</dbReference>
<organism evidence="3 4">
    <name type="scientific">Streptomyces mesophilus</name>
    <dbReference type="NCBI Taxonomy" id="1775132"/>
    <lineage>
        <taxon>Bacteria</taxon>
        <taxon>Bacillati</taxon>
        <taxon>Actinomycetota</taxon>
        <taxon>Actinomycetes</taxon>
        <taxon>Kitasatosporales</taxon>
        <taxon>Streptomycetaceae</taxon>
        <taxon>Streptomyces</taxon>
    </lineage>
</organism>
<dbReference type="PANTHER" id="PTHR34387">
    <property type="entry name" value="SLR1258 PROTEIN"/>
    <property type="match status" value="1"/>
</dbReference>
<dbReference type="Gene3D" id="3.30.110.170">
    <property type="entry name" value="Protein of unknown function (DUF541), domain 1"/>
    <property type="match status" value="1"/>
</dbReference>
<dbReference type="GO" id="GO:0006974">
    <property type="term" value="P:DNA damage response"/>
    <property type="evidence" value="ECO:0007669"/>
    <property type="project" value="TreeGrafter"/>
</dbReference>
<dbReference type="Proteomes" id="UP000481109">
    <property type="component" value="Unassembled WGS sequence"/>
</dbReference>
<evidence type="ECO:0000313" key="4">
    <source>
        <dbReference type="Proteomes" id="UP000481109"/>
    </source>
</evidence>
<keyword evidence="4" id="KW-1185">Reference proteome</keyword>
<dbReference type="Pfam" id="PF04402">
    <property type="entry name" value="SIMPL"/>
    <property type="match status" value="1"/>
</dbReference>
<feature type="compositionally biased region" description="Pro residues" evidence="1">
    <location>
        <begin position="38"/>
        <end position="48"/>
    </location>
</feature>
<name>A0A6G4XCC1_9ACTN</name>
<reference evidence="3 4" key="1">
    <citation type="submission" date="2020-02" db="EMBL/GenBank/DDBJ databases">
        <title>Whole-genome analyses of novel actinobacteria.</title>
        <authorList>
            <person name="Sahin N."/>
            <person name="Tokatli A."/>
        </authorList>
    </citation>
    <scope>NUCLEOTIDE SEQUENCE [LARGE SCALE GENOMIC DNA]</scope>
    <source>
        <strain evidence="3 4">YC504</strain>
    </source>
</reference>
<protein>
    <submittedName>
        <fullName evidence="3">SIMPL domain-containing protein</fullName>
    </submittedName>
</protein>
<evidence type="ECO:0000256" key="2">
    <source>
        <dbReference type="SAM" id="SignalP"/>
    </source>
</evidence>
<feature type="signal peptide" evidence="2">
    <location>
        <begin position="1"/>
        <end position="33"/>
    </location>
</feature>
<gene>
    <name evidence="3" type="ORF">G6045_04160</name>
</gene>
<sequence length="254" mass="26098">MAVRTPSPLVVRAAAAAVLAGGMLTAGAVPALAAEPAAPAPHSAPAPAPTLVTVTGDGQSTAAPDIAILHIGVESTAKTAQQALAAQNKAADAMLAAVREAGIAEKDVRTESLNVSAVTQHEPNGASKVTGYQAGQVFSVRVRDIDRAGSVLQKVMDAAGDAGRIHSVAFDVADTRRLRERARTAAHRDAHAKAAQYAELSGMKLGRLVSVNEGDSGMPRPVALPAVQFDKEGVPVAPGEIEDRITVTEVYELR</sequence>
<accession>A0A6G4XCC1</accession>
<feature type="chain" id="PRO_5026338267" evidence="2">
    <location>
        <begin position="34"/>
        <end position="254"/>
    </location>
</feature>
<dbReference type="InterPro" id="IPR007497">
    <property type="entry name" value="SIMPL/DUF541"/>
</dbReference>
<comment type="caution">
    <text evidence="3">The sequence shown here is derived from an EMBL/GenBank/DDBJ whole genome shotgun (WGS) entry which is preliminary data.</text>
</comment>
<keyword evidence="2" id="KW-0732">Signal</keyword>
<evidence type="ECO:0000256" key="1">
    <source>
        <dbReference type="SAM" id="MobiDB-lite"/>
    </source>
</evidence>
<evidence type="ECO:0000313" key="3">
    <source>
        <dbReference type="EMBL" id="NGO74883.1"/>
    </source>
</evidence>
<dbReference type="PANTHER" id="PTHR34387:SF1">
    <property type="entry name" value="PERIPLASMIC IMMUNOGENIC PROTEIN"/>
    <property type="match status" value="1"/>
</dbReference>